<dbReference type="GO" id="GO:0006260">
    <property type="term" value="P:DNA replication"/>
    <property type="evidence" value="ECO:0007669"/>
    <property type="project" value="UniProtKB-UniRule"/>
</dbReference>
<organism evidence="5 6">
    <name type="scientific">Phascolarctobacterium succinatutens</name>
    <dbReference type="NCBI Taxonomy" id="626940"/>
    <lineage>
        <taxon>Bacteria</taxon>
        <taxon>Bacillati</taxon>
        <taxon>Bacillota</taxon>
        <taxon>Negativicutes</taxon>
        <taxon>Acidaminococcales</taxon>
        <taxon>Acidaminococcaceae</taxon>
        <taxon>Phascolarctobacterium</taxon>
    </lineage>
</organism>
<dbReference type="EMBL" id="MNTG01000001">
    <property type="protein sequence ID" value="OLA39359.1"/>
    <property type="molecule type" value="Genomic_DNA"/>
</dbReference>
<keyword evidence="2" id="KW-0227">DNA damage</keyword>
<evidence type="ECO:0000256" key="1">
    <source>
        <dbReference type="ARBA" id="ARBA00023125"/>
    </source>
</evidence>
<dbReference type="RefSeq" id="WP_303679069.1">
    <property type="nucleotide sequence ID" value="NZ_DAWCKH010000019.1"/>
</dbReference>
<gene>
    <name evidence="5" type="ORF">BHW43_00225</name>
</gene>
<dbReference type="PROSITE" id="PS50935">
    <property type="entry name" value="SSB"/>
    <property type="match status" value="1"/>
</dbReference>
<proteinExistence type="inferred from homology"/>
<dbReference type="Gene3D" id="2.40.50.140">
    <property type="entry name" value="Nucleic acid-binding proteins"/>
    <property type="match status" value="1"/>
</dbReference>
<evidence type="ECO:0000313" key="5">
    <source>
        <dbReference type="EMBL" id="OLA39359.1"/>
    </source>
</evidence>
<comment type="caution">
    <text evidence="2">Lacks conserved residue(s) required for the propagation of feature annotation.</text>
</comment>
<name>A0A1Q6RAI1_9FIRM</name>
<keyword evidence="2" id="KW-0233">DNA recombination</keyword>
<comment type="subunit">
    <text evidence="2">Homotetramer.</text>
</comment>
<accession>A0A1Q6RAI1</accession>
<dbReference type="SUPFAM" id="SSF50249">
    <property type="entry name" value="Nucleic acid-binding proteins"/>
    <property type="match status" value="1"/>
</dbReference>
<dbReference type="STRING" id="626940.BHW43_00225"/>
<dbReference type="PANTHER" id="PTHR10302">
    <property type="entry name" value="SINGLE-STRANDED DNA-BINDING PROTEIN"/>
    <property type="match status" value="1"/>
</dbReference>
<evidence type="ECO:0000256" key="3">
    <source>
        <dbReference type="PIRNR" id="PIRNR002070"/>
    </source>
</evidence>
<protein>
    <recommendedName>
        <fullName evidence="2 3">Single-stranded DNA-binding protein</fullName>
        <shortName evidence="2">SSB</shortName>
    </recommendedName>
</protein>
<evidence type="ECO:0000256" key="2">
    <source>
        <dbReference type="HAMAP-Rule" id="MF_00984"/>
    </source>
</evidence>
<feature type="compositionally biased region" description="Polar residues" evidence="4">
    <location>
        <begin position="119"/>
        <end position="130"/>
    </location>
</feature>
<reference evidence="5 6" key="1">
    <citation type="journal article" date="2016" name="Nat. Biotechnol.">
        <title>Measurement of bacterial replication rates in microbial communities.</title>
        <authorList>
            <person name="Brown C.T."/>
            <person name="Olm M.R."/>
            <person name="Thomas B.C."/>
            <person name="Banfield J.F."/>
        </authorList>
    </citation>
    <scope>NUCLEOTIDE SEQUENCE [LARGE SCALE GENOMIC DNA]</scope>
    <source>
        <strain evidence="5">46_33</strain>
    </source>
</reference>
<comment type="caution">
    <text evidence="5">The sequence shown here is derived from an EMBL/GenBank/DDBJ whole genome shotgun (WGS) entry which is preliminary data.</text>
</comment>
<dbReference type="PIRSF" id="PIRSF002070">
    <property type="entry name" value="SSB"/>
    <property type="match status" value="1"/>
</dbReference>
<evidence type="ECO:0000313" key="6">
    <source>
        <dbReference type="Proteomes" id="UP000186777"/>
    </source>
</evidence>
<dbReference type="InterPro" id="IPR000424">
    <property type="entry name" value="Primosome_PriB/ssb"/>
</dbReference>
<sequence>MNKIILLGRLTRDPEVRYTSTGKVVCQFTLAVDRPFANQEGQREADFIPVVIWGKQAETCGNSLTKGQRALVEGRLQIRSYDGKDGNKRWITEVIADRFEFIERKATSDITEEKVSDSAAPTSSLDSFGTNVPLLSDEEIPF</sequence>
<dbReference type="GO" id="GO:0006281">
    <property type="term" value="P:DNA repair"/>
    <property type="evidence" value="ECO:0007669"/>
    <property type="project" value="UniProtKB-UniRule"/>
</dbReference>
<dbReference type="Proteomes" id="UP000186777">
    <property type="component" value="Unassembled WGS sequence"/>
</dbReference>
<dbReference type="InterPro" id="IPR011344">
    <property type="entry name" value="ssDNA-bd"/>
</dbReference>
<keyword evidence="2" id="KW-0235">DNA replication</keyword>
<feature type="short sequence motif" description="Important for interaction with partner proteins" evidence="2">
    <location>
        <begin position="137"/>
        <end position="142"/>
    </location>
</feature>
<dbReference type="GO" id="GO:0006310">
    <property type="term" value="P:DNA recombination"/>
    <property type="evidence" value="ECO:0007669"/>
    <property type="project" value="UniProtKB-UniRule"/>
</dbReference>
<dbReference type="GO" id="GO:0003697">
    <property type="term" value="F:single-stranded DNA binding"/>
    <property type="evidence" value="ECO:0007669"/>
    <property type="project" value="UniProtKB-UniRule"/>
</dbReference>
<dbReference type="GO" id="GO:0009295">
    <property type="term" value="C:nucleoid"/>
    <property type="evidence" value="ECO:0007669"/>
    <property type="project" value="TreeGrafter"/>
</dbReference>
<evidence type="ECO:0000256" key="4">
    <source>
        <dbReference type="SAM" id="MobiDB-lite"/>
    </source>
</evidence>
<dbReference type="HAMAP" id="MF_00984">
    <property type="entry name" value="SSB"/>
    <property type="match status" value="1"/>
</dbReference>
<keyword evidence="2" id="KW-0234">DNA repair</keyword>
<dbReference type="CDD" id="cd04496">
    <property type="entry name" value="SSB_OBF"/>
    <property type="match status" value="1"/>
</dbReference>
<dbReference type="Pfam" id="PF00436">
    <property type="entry name" value="SSB"/>
    <property type="match status" value="1"/>
</dbReference>
<feature type="region of interest" description="Disordered" evidence="4">
    <location>
        <begin position="109"/>
        <end position="142"/>
    </location>
</feature>
<dbReference type="AlphaFoldDB" id="A0A1Q6RAI1"/>
<comment type="function">
    <text evidence="2">Plays an important role in DNA replication, recombination and repair. Binds to ssDNA and to an array of partner proteins to recruit them to their sites of action during DNA metabolism.</text>
</comment>
<dbReference type="InterPro" id="IPR012340">
    <property type="entry name" value="NA-bd_OB-fold"/>
</dbReference>
<dbReference type="NCBIfam" id="TIGR00621">
    <property type="entry name" value="ssb"/>
    <property type="match status" value="1"/>
</dbReference>
<keyword evidence="1 2" id="KW-0238">DNA-binding</keyword>
<dbReference type="PANTHER" id="PTHR10302:SF27">
    <property type="entry name" value="SINGLE-STRANDED DNA-BINDING PROTEIN"/>
    <property type="match status" value="1"/>
</dbReference>